<keyword evidence="1" id="KW-1133">Transmembrane helix</keyword>
<reference evidence="2" key="2">
    <citation type="journal article" date="2022" name="Microb. Genom.">
        <title>A chromosome-scale genome assembly of the tomato pathogen Cladosporium fulvum reveals a compartmentalized genome architecture and the presence of a dispensable chromosome.</title>
        <authorList>
            <person name="Zaccaron A.Z."/>
            <person name="Chen L.H."/>
            <person name="Samaras A."/>
            <person name="Stergiopoulos I."/>
        </authorList>
    </citation>
    <scope>NUCLEOTIDE SEQUENCE</scope>
    <source>
        <strain evidence="2">Race5_Kim</strain>
    </source>
</reference>
<dbReference type="KEGG" id="ffu:CLAFUR5_10050"/>
<dbReference type="Proteomes" id="UP000756132">
    <property type="component" value="Chromosome 7"/>
</dbReference>
<feature type="transmembrane region" description="Helical" evidence="1">
    <location>
        <begin position="105"/>
        <end position="122"/>
    </location>
</feature>
<evidence type="ECO:0000313" key="2">
    <source>
        <dbReference type="EMBL" id="UJO20383.1"/>
    </source>
</evidence>
<dbReference type="SUPFAM" id="SSF51735">
    <property type="entry name" value="NAD(P)-binding Rossmann-fold domains"/>
    <property type="match status" value="1"/>
</dbReference>
<reference evidence="2" key="1">
    <citation type="submission" date="2021-12" db="EMBL/GenBank/DDBJ databases">
        <authorList>
            <person name="Zaccaron A."/>
            <person name="Stergiopoulos I."/>
        </authorList>
    </citation>
    <scope>NUCLEOTIDE SEQUENCE</scope>
    <source>
        <strain evidence="2">Race5_Kim</strain>
    </source>
</reference>
<dbReference type="OrthoDB" id="191139at2759"/>
<dbReference type="GeneID" id="71989928"/>
<name>A0A9Q8PDC4_PASFU</name>
<dbReference type="RefSeq" id="XP_047764749.1">
    <property type="nucleotide sequence ID" value="XM_047909198.1"/>
</dbReference>
<proteinExistence type="predicted"/>
<dbReference type="EMBL" id="CP090169">
    <property type="protein sequence ID" value="UJO20383.1"/>
    <property type="molecule type" value="Genomic_DNA"/>
</dbReference>
<evidence type="ECO:0000256" key="1">
    <source>
        <dbReference type="SAM" id="Phobius"/>
    </source>
</evidence>
<keyword evidence="3" id="KW-1185">Reference proteome</keyword>
<protein>
    <submittedName>
        <fullName evidence="2">Uncharacterized protein</fullName>
    </submittedName>
</protein>
<keyword evidence="1" id="KW-0812">Transmembrane</keyword>
<dbReference type="InterPro" id="IPR036291">
    <property type="entry name" value="NAD(P)-bd_dom_sf"/>
</dbReference>
<feature type="transmembrane region" description="Helical" evidence="1">
    <location>
        <begin position="129"/>
        <end position="146"/>
    </location>
</feature>
<sequence>MASYAHELEDEGFTVSASCPGYCGTNLNGFKGTKDPRDGAKIIVRVATAPAKEVHGRLVDENLIDEVYFLVSNLGYFNPFGDREGAHSPYNLAMWTLPVELKGSFLIYGLLFVLSLGTLSWFRRQSPTLLAMALLCGGVIILRPTADWSMVCFIWGLDSRWLHFLGRVSFSLYCTHLPWSRIFADRFKSAIGGYTDPALKNTIWDGT</sequence>
<organism evidence="2 3">
    <name type="scientific">Passalora fulva</name>
    <name type="common">Tomato leaf mold</name>
    <name type="synonym">Cladosporium fulvum</name>
    <dbReference type="NCBI Taxonomy" id="5499"/>
    <lineage>
        <taxon>Eukaryota</taxon>
        <taxon>Fungi</taxon>
        <taxon>Dikarya</taxon>
        <taxon>Ascomycota</taxon>
        <taxon>Pezizomycotina</taxon>
        <taxon>Dothideomycetes</taxon>
        <taxon>Dothideomycetidae</taxon>
        <taxon>Mycosphaerellales</taxon>
        <taxon>Mycosphaerellaceae</taxon>
        <taxon>Fulvia</taxon>
    </lineage>
</organism>
<keyword evidence="1" id="KW-0472">Membrane</keyword>
<dbReference type="Gene3D" id="3.40.50.720">
    <property type="entry name" value="NAD(P)-binding Rossmann-like Domain"/>
    <property type="match status" value="1"/>
</dbReference>
<dbReference type="AlphaFoldDB" id="A0A9Q8PDC4"/>
<evidence type="ECO:0000313" key="3">
    <source>
        <dbReference type="Proteomes" id="UP000756132"/>
    </source>
</evidence>
<gene>
    <name evidence="2" type="ORF">CLAFUR5_10050</name>
</gene>
<feature type="transmembrane region" description="Helical" evidence="1">
    <location>
        <begin position="161"/>
        <end position="179"/>
    </location>
</feature>
<accession>A0A9Q8PDC4</accession>